<evidence type="ECO:0000256" key="7">
    <source>
        <dbReference type="ARBA" id="ARBA00023122"/>
    </source>
</evidence>
<dbReference type="InterPro" id="IPR002248">
    <property type="entry name" value="Cl_channel-6"/>
</dbReference>
<keyword evidence="9 11" id="KW-0868">Chloride</keyword>
<accession>Q4T955</accession>
<dbReference type="Gene3D" id="3.10.580.10">
    <property type="entry name" value="CBS-domain"/>
    <property type="match status" value="1"/>
</dbReference>
<dbReference type="InterPro" id="IPR014743">
    <property type="entry name" value="Cl-channel_core"/>
</dbReference>
<dbReference type="GO" id="GO:0005247">
    <property type="term" value="F:voltage-gated chloride channel activity"/>
    <property type="evidence" value="ECO:0007669"/>
    <property type="project" value="InterPro"/>
</dbReference>
<evidence type="ECO:0000256" key="6">
    <source>
        <dbReference type="ARBA" id="ARBA00023065"/>
    </source>
</evidence>
<feature type="transmembrane region" description="Helical" evidence="11">
    <location>
        <begin position="131"/>
        <end position="156"/>
    </location>
</feature>
<feature type="transmembrane region" description="Helical" evidence="11">
    <location>
        <begin position="401"/>
        <end position="420"/>
    </location>
</feature>
<comment type="caution">
    <text evidence="13">The sequence shown here is derived from an EMBL/GenBank/DDBJ whole genome shotgun (WGS) entry which is preliminary data.</text>
</comment>
<feature type="transmembrane region" description="Helical" evidence="11">
    <location>
        <begin position="75"/>
        <end position="99"/>
    </location>
</feature>
<reference evidence="13" key="1">
    <citation type="journal article" date="2004" name="Nature">
        <title>Genome duplication in the teleost fish Tetraodon nigroviridis reveals the early vertebrate proto-karyotype.</title>
        <authorList>
            <person name="Jaillon O."/>
            <person name="Aury J.-M."/>
            <person name="Brunet F."/>
            <person name="Petit J.-L."/>
            <person name="Stange-Thomann N."/>
            <person name="Mauceli E."/>
            <person name="Bouneau L."/>
            <person name="Fischer C."/>
            <person name="Ozouf-Costaz C."/>
            <person name="Bernot A."/>
            <person name="Nicaud S."/>
            <person name="Jaffe D."/>
            <person name="Fisher S."/>
            <person name="Lutfalla G."/>
            <person name="Dossat C."/>
            <person name="Segurens B."/>
            <person name="Dasilva C."/>
            <person name="Salanoubat M."/>
            <person name="Levy M."/>
            <person name="Boudet N."/>
            <person name="Castellano S."/>
            <person name="Anthouard V."/>
            <person name="Jubin C."/>
            <person name="Castelli V."/>
            <person name="Katinka M."/>
            <person name="Vacherie B."/>
            <person name="Biemont C."/>
            <person name="Skalli Z."/>
            <person name="Cattolico L."/>
            <person name="Poulain J."/>
            <person name="De Berardinis V."/>
            <person name="Cruaud C."/>
            <person name="Duprat S."/>
            <person name="Brottier P."/>
            <person name="Coutanceau J.-P."/>
            <person name="Gouzy J."/>
            <person name="Parra G."/>
            <person name="Lardier G."/>
            <person name="Chapple C."/>
            <person name="McKernan K.J."/>
            <person name="McEwan P."/>
            <person name="Bosak S."/>
            <person name="Kellis M."/>
            <person name="Volff J.-N."/>
            <person name="Guigo R."/>
            <person name="Zody M.C."/>
            <person name="Mesirov J."/>
            <person name="Lindblad-Toh K."/>
            <person name="Birren B."/>
            <person name="Nusbaum C."/>
            <person name="Kahn D."/>
            <person name="Robinson-Rechavi M."/>
            <person name="Laudet V."/>
            <person name="Schachter V."/>
            <person name="Quetier F."/>
            <person name="Saurin W."/>
            <person name="Scarpelli C."/>
            <person name="Wincker P."/>
            <person name="Lander E.S."/>
            <person name="Weissenbach J."/>
            <person name="Roest Crollius H."/>
        </authorList>
    </citation>
    <scope>NUCLEOTIDE SEQUENCE [LARGE SCALE GENOMIC DNA]</scope>
</reference>
<feature type="transmembrane region" description="Helical" evidence="11">
    <location>
        <begin position="1062"/>
        <end position="1084"/>
    </location>
</feature>
<dbReference type="FunFam" id="1.10.3080.10:FF:000014">
    <property type="entry name" value="Chloride channel protein"/>
    <property type="match status" value="1"/>
</dbReference>
<organism evidence="13">
    <name type="scientific">Tetraodon nigroviridis</name>
    <name type="common">Spotted green pufferfish</name>
    <name type="synonym">Chelonodon nigroviridis</name>
    <dbReference type="NCBI Taxonomy" id="99883"/>
    <lineage>
        <taxon>Eukaryota</taxon>
        <taxon>Metazoa</taxon>
        <taxon>Chordata</taxon>
        <taxon>Craniata</taxon>
        <taxon>Vertebrata</taxon>
        <taxon>Euteleostomi</taxon>
        <taxon>Actinopterygii</taxon>
        <taxon>Neopterygii</taxon>
        <taxon>Teleostei</taxon>
        <taxon>Neoteleostei</taxon>
        <taxon>Acanthomorphata</taxon>
        <taxon>Eupercaria</taxon>
        <taxon>Tetraodontiformes</taxon>
        <taxon>Tetradontoidea</taxon>
        <taxon>Tetraodontidae</taxon>
        <taxon>Tetraodon</taxon>
    </lineage>
</organism>
<dbReference type="EMBL" id="CAAE01007638">
    <property type="protein sequence ID" value="CAF90577.1"/>
    <property type="molecule type" value="Genomic_DNA"/>
</dbReference>
<comment type="similarity">
    <text evidence="11">Belongs to the chloride channel (TC 2.A.49) family.</text>
</comment>
<evidence type="ECO:0000256" key="2">
    <source>
        <dbReference type="ARBA" id="ARBA00022448"/>
    </source>
</evidence>
<dbReference type="PANTHER" id="PTHR11689">
    <property type="entry name" value="CHLORIDE CHANNEL PROTEIN CLC FAMILY MEMBER"/>
    <property type="match status" value="1"/>
</dbReference>
<keyword evidence="5 11" id="KW-1133">Transmembrane helix</keyword>
<comment type="subcellular location">
    <subcellularLocation>
        <location evidence="1 11">Membrane</location>
        <topology evidence="1 11">Multi-pass membrane protein</topology>
    </subcellularLocation>
</comment>
<feature type="transmembrane region" description="Helical" evidence="11">
    <location>
        <begin position="457"/>
        <end position="476"/>
    </location>
</feature>
<evidence type="ECO:0000256" key="4">
    <source>
        <dbReference type="ARBA" id="ARBA00022737"/>
    </source>
</evidence>
<keyword evidence="6 11" id="KW-0406">Ion transport</keyword>
<feature type="transmembrane region" description="Helical" evidence="11">
    <location>
        <begin position="272"/>
        <end position="291"/>
    </location>
</feature>
<proteinExistence type="inferred from homology"/>
<dbReference type="InterPro" id="IPR051280">
    <property type="entry name" value="Cl-channel/antiporter"/>
</dbReference>
<feature type="transmembrane region" description="Helical" evidence="11">
    <location>
        <begin position="919"/>
        <end position="941"/>
    </location>
</feature>
<keyword evidence="3 11" id="KW-0812">Transmembrane</keyword>
<feature type="transmembrane region" description="Helical" evidence="11">
    <location>
        <begin position="784"/>
        <end position="805"/>
    </location>
</feature>
<dbReference type="Pfam" id="PF00654">
    <property type="entry name" value="Voltage_CLC"/>
    <property type="match status" value="4"/>
</dbReference>
<feature type="domain" description="CBS" evidence="12">
    <location>
        <begin position="1512"/>
        <end position="1572"/>
    </location>
</feature>
<comment type="caution">
    <text evidence="11">Lacks conserved residue(s) required for the propagation of feature annotation.</text>
</comment>
<evidence type="ECO:0000256" key="1">
    <source>
        <dbReference type="ARBA" id="ARBA00004141"/>
    </source>
</evidence>
<feature type="transmembrane region" description="Helical" evidence="11">
    <location>
        <begin position="177"/>
        <end position="195"/>
    </location>
</feature>
<keyword evidence="7 10" id="KW-0129">CBS domain</keyword>
<feature type="transmembrane region" description="Helical" evidence="11">
    <location>
        <begin position="1291"/>
        <end position="1315"/>
    </location>
</feature>
<dbReference type="Gene3D" id="1.10.3080.10">
    <property type="entry name" value="Clc chloride channel"/>
    <property type="match status" value="4"/>
</dbReference>
<dbReference type="OrthoDB" id="428525at2759"/>
<evidence type="ECO:0000313" key="13">
    <source>
        <dbReference type="EMBL" id="CAF90577.1"/>
    </source>
</evidence>
<dbReference type="SUPFAM" id="SSF54631">
    <property type="entry name" value="CBS-domain pair"/>
    <property type="match status" value="2"/>
</dbReference>
<evidence type="ECO:0000259" key="12">
    <source>
        <dbReference type="PROSITE" id="PS51371"/>
    </source>
</evidence>
<dbReference type="PRINTS" id="PR01117">
    <property type="entry name" value="CLCHANNEL6"/>
</dbReference>
<evidence type="ECO:0000256" key="5">
    <source>
        <dbReference type="ARBA" id="ARBA00022989"/>
    </source>
</evidence>
<feature type="transmembrane region" description="Helical" evidence="11">
    <location>
        <begin position="426"/>
        <end position="445"/>
    </location>
</feature>
<dbReference type="SMART" id="SM00116">
    <property type="entry name" value="CBS"/>
    <property type="match status" value="4"/>
</dbReference>
<keyword evidence="4" id="KW-0677">Repeat</keyword>
<dbReference type="PROSITE" id="PS51371">
    <property type="entry name" value="CBS"/>
    <property type="match status" value="1"/>
</dbReference>
<dbReference type="CDD" id="cd04591">
    <property type="entry name" value="CBS_pair_voltage-gated_CLC_euk_bac"/>
    <property type="match status" value="1"/>
</dbReference>
<dbReference type="InterPro" id="IPR001807">
    <property type="entry name" value="ClC"/>
</dbReference>
<evidence type="ECO:0000256" key="3">
    <source>
        <dbReference type="ARBA" id="ARBA00022692"/>
    </source>
</evidence>
<dbReference type="GO" id="GO:0005765">
    <property type="term" value="C:lysosomal membrane"/>
    <property type="evidence" value="ECO:0007669"/>
    <property type="project" value="TreeGrafter"/>
</dbReference>
<dbReference type="Pfam" id="PF00571">
    <property type="entry name" value="CBS"/>
    <property type="match status" value="2"/>
</dbReference>
<feature type="transmembrane region" description="Helical" evidence="11">
    <location>
        <begin position="331"/>
        <end position="351"/>
    </location>
</feature>
<dbReference type="SUPFAM" id="SSF81340">
    <property type="entry name" value="Clc chloride channel"/>
    <property type="match status" value="3"/>
</dbReference>
<feature type="transmembrane region" description="Helical" evidence="11">
    <location>
        <begin position="238"/>
        <end position="260"/>
    </location>
</feature>
<dbReference type="PRINTS" id="PR00762">
    <property type="entry name" value="CLCHANNEL"/>
</dbReference>
<dbReference type="PANTHER" id="PTHR11689:SF158">
    <property type="entry name" value="H(+)_CL(-) EXCHANGE TRANSPORTER 6"/>
    <property type="match status" value="1"/>
</dbReference>
<keyword evidence="2 11" id="KW-0813">Transport</keyword>
<gene>
    <name evidence="13" type="ORF">GSTENG00004911001</name>
</gene>
<evidence type="ECO:0000256" key="8">
    <source>
        <dbReference type="ARBA" id="ARBA00023136"/>
    </source>
</evidence>
<dbReference type="KEGG" id="tng:GSTEN00004911G001"/>
<name>Q4T955_TETNG</name>
<feature type="transmembrane region" description="Helical" evidence="11">
    <location>
        <begin position="1183"/>
        <end position="1205"/>
    </location>
</feature>
<feature type="transmembrane region" description="Helical" evidence="11">
    <location>
        <begin position="968"/>
        <end position="989"/>
    </location>
</feature>
<reference evidence="13" key="2">
    <citation type="submission" date="2004-02" db="EMBL/GenBank/DDBJ databases">
        <authorList>
            <consortium name="Genoscope"/>
            <consortium name="Whitehead Institute Centre for Genome Research"/>
        </authorList>
    </citation>
    <scope>NUCLEOTIDE SEQUENCE</scope>
</reference>
<dbReference type="InterPro" id="IPR046342">
    <property type="entry name" value="CBS_dom_sf"/>
</dbReference>
<evidence type="ECO:0000256" key="9">
    <source>
        <dbReference type="ARBA" id="ARBA00023214"/>
    </source>
</evidence>
<keyword evidence="8 11" id="KW-0472">Membrane</keyword>
<protein>
    <recommendedName>
        <fullName evidence="11">Chloride channel protein</fullName>
    </recommendedName>
</protein>
<dbReference type="InterPro" id="IPR000644">
    <property type="entry name" value="CBS_dom"/>
</dbReference>
<sequence length="1574" mass="174169">MACLGNCYCCQCCCCRDGESRTPEEMTILGEIRDEDDEILPRKDYESLDYDRCINEPHVEVIEKMERNNAQKQEAVRWLMMFAIGVTVGLVGLLVDFFVRLFTQIKFSVVGASVEACGEGGCLSVSLLELLAFNLTFIFIASMVVLVQPVAAGSGIPEIKSYLNGVRIPGVVRLRTFLCKVVGVVFSVAGGLFVGKEGPMIHSGAVVGAGLPQFQSITFKSIRFDFPYFRSDRDKRDFVSAGAAAGVAAAFGAPIGGTLFSLEEGSSFWNQALTWKVLFSSMSAAFTLNFFRSGIRFNKWGSFQLPGLLNFGEFKCPDGDKSCHLWTAVDLAFFIMMGVVGGLLGALFNCMNKALAKYRMRHLHPKAKFIRTYNDMATLLFNPQEAAIHQLFHQDGTFSPLTLALFFLIYFLLACWTYGLSVPSGLFVPSLLCGAAFGRLVANILRVRLGLDIYSGTFALIGAAAFLGGVVAKWTGDFFNRGIYDVHIQLRGVPLLEWETDVQMDKLTASDIMEPHLTYVYPHTRVQSLVSILRTTVYHAFPVVTENRQNERDFMKGNILVSNNVHYKKSSVMSRAAEQRRRCQSMKSYPSSELRNVCDEQTSAVEPTEEGVDLLQQMLDRRHAPYPNLYPDQSPSEEWTMEERFRPLSFHGLILRSQLVTLLTRGVCYAENESSATQPRLTYAQMTEDYPRYPDIHQLDLTLLNPRMIVVGGAPAPAQEPVDPSDPLLSAQDVTPYMNPGPYTVSPNSRISQVFNLFRTMGLRHLPVVNAEGENAQKQEAVRWLMMFAIGVTVGLVGLLVDFFVRLFTQIKFSVVGSGIPEIKSYLNGVRIPGVVRLRTFLCKVVGVVFSVAGGLFVGKEGPMIHSGAVVGAGLPQNAYPVAMTTAMVKKHSQFQSITFKSIRFDFPYFRSDRDKRDFVSAGAAAGVAAAFGAPIGGTLFSLEEGSSFWNQALTWKVNAQKQEAVRWLMMFAIGVTVGLVGLLVDFFVRLFTQIKFSVVGSGIPEIKSYLNGVRIPGVVRLRTFLCKVVGVVFSVAGGNLRAAPSSSCQLMVTTSVDKRDFVSAGAAAGVAAAFGAPIGGTLFSLEEGSSFWNQALTWKVLFSSMSAAFTLNFFRSGIRFNKWGSFQLPGLLNFGEFKGPGEFAGYHGDDSGDFCSLYASGGMLRAARLHGEFLQSPGQCPAAAALSVGLPRCFFFFFFFNFYLLPFRCRSSEDTNSSVRQFFCFNRTYNDMATLLFNPQEAAIHQLFHQDGQWAPPTGAPGWVGALSWRLRMFAFLVRRLGLDIYSGTFALIGAAAFLGGVVRMTISLTVILIESTNEITYGLPIMITLMGREAHGASVTTCLSVGSQVAKWTGDFFNRGIYDVHIQLRGVPLLEWETDVQMDKLTASDIMEPHLTYVYPHTRVQSLVSILRTTVYHAFPVVTENRQNERDFMKGNILVSNNVHYKSATQPRLTYAQMTEDYPRYPDIHQLDLTLLNPRMIVVGGAPAPAQEPVDPSDPLLSAQDVTPYMNPGPYTVSPNSRISQVFNLFRTMGLRHLPVVNAEGEIVGIITRHNLTHEFLLAKLRQHHIRV</sequence>
<evidence type="ECO:0000256" key="11">
    <source>
        <dbReference type="RuleBase" id="RU361221"/>
    </source>
</evidence>
<evidence type="ECO:0000256" key="10">
    <source>
        <dbReference type="PROSITE-ProRule" id="PRU00703"/>
    </source>
</evidence>
<dbReference type="FunFam" id="3.10.580.10:FF:000040">
    <property type="entry name" value="Chloride channel 6"/>
    <property type="match status" value="1"/>
</dbReference>